<gene>
    <name evidence="2" type="ORF">JCM6292_2379</name>
</gene>
<organism evidence="2 3">
    <name type="scientific">Bacteroides pyogenes JCM 6292</name>
    <dbReference type="NCBI Taxonomy" id="1235809"/>
    <lineage>
        <taxon>Bacteria</taxon>
        <taxon>Pseudomonadati</taxon>
        <taxon>Bacteroidota</taxon>
        <taxon>Bacteroidia</taxon>
        <taxon>Bacteroidales</taxon>
        <taxon>Bacteroidaceae</taxon>
        <taxon>Bacteroides</taxon>
    </lineage>
</organism>
<accession>W4P8D2</accession>
<proteinExistence type="predicted"/>
<evidence type="ECO:0000313" key="2">
    <source>
        <dbReference type="EMBL" id="GAE16017.1"/>
    </source>
</evidence>
<feature type="transmembrane region" description="Helical" evidence="1">
    <location>
        <begin position="34"/>
        <end position="56"/>
    </location>
</feature>
<keyword evidence="1" id="KW-0812">Transmembrane</keyword>
<sequence>MPISFSSYNIIIGLFYIIEPRLFILFYFSENFSFILHFSLFLFFLVSFPFNFALYCRWLVFL</sequence>
<name>W4P8D2_9BACE</name>
<keyword evidence="1" id="KW-0472">Membrane</keyword>
<evidence type="ECO:0000256" key="1">
    <source>
        <dbReference type="SAM" id="Phobius"/>
    </source>
</evidence>
<evidence type="ECO:0000313" key="3">
    <source>
        <dbReference type="Proteomes" id="UP000018861"/>
    </source>
</evidence>
<dbReference type="EMBL" id="BAIQ01000025">
    <property type="protein sequence ID" value="GAE16017.1"/>
    <property type="molecule type" value="Genomic_DNA"/>
</dbReference>
<dbReference type="Proteomes" id="UP000018861">
    <property type="component" value="Unassembled WGS sequence"/>
</dbReference>
<reference evidence="2 3" key="1">
    <citation type="journal article" date="2014" name="Genome Announc.">
        <title>Draft Genome Sequences of Three Strains of Bacteroides pyogenes Isolated from a Cat and Swine.</title>
        <authorList>
            <person name="Sakamoto M."/>
            <person name="Oshima K."/>
            <person name="Suda W."/>
            <person name="Kitamura K."/>
            <person name="Iida T."/>
            <person name="Hattori M."/>
            <person name="Ohkuma M."/>
        </authorList>
    </citation>
    <scope>NUCLEOTIDE SEQUENCE [LARGE SCALE GENOMIC DNA]</scope>
    <source>
        <strain evidence="2 3">JCM 6292</strain>
    </source>
</reference>
<comment type="caution">
    <text evidence="2">The sequence shown here is derived from an EMBL/GenBank/DDBJ whole genome shotgun (WGS) entry which is preliminary data.</text>
</comment>
<keyword evidence="1" id="KW-1133">Transmembrane helix</keyword>
<feature type="transmembrane region" description="Helical" evidence="1">
    <location>
        <begin position="7"/>
        <end position="28"/>
    </location>
</feature>
<dbReference type="AlphaFoldDB" id="W4P8D2"/>
<protein>
    <submittedName>
        <fullName evidence="2">Uncharacterized protein</fullName>
    </submittedName>
</protein>